<dbReference type="PANTHER" id="PTHR46260:SF3">
    <property type="entry name" value="RING-TYPE DOMAIN-CONTAINING PROTEIN"/>
    <property type="match status" value="1"/>
</dbReference>
<dbReference type="Proteomes" id="UP001152795">
    <property type="component" value="Unassembled WGS sequence"/>
</dbReference>
<evidence type="ECO:0000313" key="6">
    <source>
        <dbReference type="EMBL" id="CAB4026609.1"/>
    </source>
</evidence>
<sequence length="512" mass="57880">MACCPSEEKYGYEDSRFEKAVDAHFHCSICYNVLKEQMMCRNNEHIFCRGCITEHLTVNSHTCPECNEDLTVETLRRAPRVLSNYLSELKIKCNYSTRGCQEYIRLEELDSHVENCGFAPMKCSNEECQMVVNKREIIHHESTVCEFRKVKCHSCKKLEQDMKAINEKIEGMEVMKEKMEGLASKEDVDDVKGLMVQMFEKLRFLENTIQISSAINHASNTLMEDVLVAGGWDRDGNRLKSVERFSWKKNVWERVSSMNVGRVAATSFVYENQLFVAGGCDSDAIEVLHLNECRLQWGESVANVPYGCRTLRSVVYQNRAVLFCACGKTDYCAELYLTVSYTCKQLCKIPEPARKDYTVVAFEHKVLIWGGQSATNNSLLDSVLEFDINTNEFKAMPALPCAVHSMAAVRWGDQAILFGGFDQDGQSRKVYMYNSKTGTTTQLPSMLEERSGCAAVITGNTIVVMGGRGKTTGRVRSVEAFTLGGYSWRYLPAMNDIRGLPIATVLPTRNIR</sequence>
<dbReference type="Gene3D" id="3.30.40.10">
    <property type="entry name" value="Zinc/RING finger domain, C3HC4 (zinc finger)"/>
    <property type="match status" value="2"/>
</dbReference>
<protein>
    <submittedName>
        <fullName evidence="6">E3 ubiquitin- ligase NRDP1-like</fullName>
    </submittedName>
</protein>
<keyword evidence="1" id="KW-0880">Kelch repeat</keyword>
<dbReference type="InterPro" id="IPR013083">
    <property type="entry name" value="Znf_RING/FYVE/PHD"/>
</dbReference>
<dbReference type="InterPro" id="IPR006652">
    <property type="entry name" value="Kelch_1"/>
</dbReference>
<evidence type="ECO:0000256" key="2">
    <source>
        <dbReference type="ARBA" id="ARBA00022723"/>
    </source>
</evidence>
<accession>A0A7D9JBV0</accession>
<dbReference type="InterPro" id="IPR051746">
    <property type="entry name" value="Kelch_domain_containing_8"/>
</dbReference>
<keyword evidence="7" id="KW-1185">Reference proteome</keyword>
<keyword evidence="6" id="KW-0436">Ligase</keyword>
<dbReference type="GO" id="GO:0008270">
    <property type="term" value="F:zinc ion binding"/>
    <property type="evidence" value="ECO:0007669"/>
    <property type="project" value="UniProtKB-KW"/>
</dbReference>
<keyword evidence="4" id="KW-0863">Zinc-finger</keyword>
<dbReference type="Pfam" id="PF24681">
    <property type="entry name" value="Kelch_KLHDC2_KLHL20_DRC7"/>
    <property type="match status" value="1"/>
</dbReference>
<evidence type="ECO:0000313" key="7">
    <source>
        <dbReference type="Proteomes" id="UP001152795"/>
    </source>
</evidence>
<name>A0A7D9JBV0_PARCT</name>
<evidence type="ECO:0000256" key="4">
    <source>
        <dbReference type="ARBA" id="ARBA00022771"/>
    </source>
</evidence>
<dbReference type="InterPro" id="IPR011043">
    <property type="entry name" value="Gal_Oxase/kelch_b-propeller"/>
</dbReference>
<dbReference type="InterPro" id="IPR015915">
    <property type="entry name" value="Kelch-typ_b-propeller"/>
</dbReference>
<keyword evidence="5" id="KW-0862">Zinc</keyword>
<dbReference type="SUPFAM" id="SSF50965">
    <property type="entry name" value="Galactose oxidase, central domain"/>
    <property type="match status" value="1"/>
</dbReference>
<dbReference type="PROSITE" id="PS50089">
    <property type="entry name" value="ZF_RING_2"/>
    <property type="match status" value="1"/>
</dbReference>
<gene>
    <name evidence="6" type="ORF">PACLA_8A027445</name>
</gene>
<dbReference type="InterPro" id="IPR001293">
    <property type="entry name" value="Znf_TRAF"/>
</dbReference>
<dbReference type="Pfam" id="PF00097">
    <property type="entry name" value="zf-C3HC4"/>
    <property type="match status" value="1"/>
</dbReference>
<dbReference type="SUPFAM" id="SSF117281">
    <property type="entry name" value="Kelch motif"/>
    <property type="match status" value="1"/>
</dbReference>
<dbReference type="InterPro" id="IPR001841">
    <property type="entry name" value="Znf_RING"/>
</dbReference>
<dbReference type="Pfam" id="PF01344">
    <property type="entry name" value="Kelch_1"/>
    <property type="match status" value="1"/>
</dbReference>
<comment type="caution">
    <text evidence="6">The sequence shown here is derived from an EMBL/GenBank/DDBJ whole genome shotgun (WGS) entry which is preliminary data.</text>
</comment>
<dbReference type="OrthoDB" id="1630758at2759"/>
<dbReference type="EMBL" id="CACRXK020014303">
    <property type="protein sequence ID" value="CAB4026609.1"/>
    <property type="molecule type" value="Genomic_DNA"/>
</dbReference>
<dbReference type="SMART" id="SM00612">
    <property type="entry name" value="Kelch"/>
    <property type="match status" value="4"/>
</dbReference>
<keyword evidence="3" id="KW-0677">Repeat</keyword>
<evidence type="ECO:0000256" key="3">
    <source>
        <dbReference type="ARBA" id="ARBA00022737"/>
    </source>
</evidence>
<organism evidence="6 7">
    <name type="scientific">Paramuricea clavata</name>
    <name type="common">Red gorgonian</name>
    <name type="synonym">Violescent sea-whip</name>
    <dbReference type="NCBI Taxonomy" id="317549"/>
    <lineage>
        <taxon>Eukaryota</taxon>
        <taxon>Metazoa</taxon>
        <taxon>Cnidaria</taxon>
        <taxon>Anthozoa</taxon>
        <taxon>Octocorallia</taxon>
        <taxon>Malacalcyonacea</taxon>
        <taxon>Plexauridae</taxon>
        <taxon>Paramuricea</taxon>
    </lineage>
</organism>
<evidence type="ECO:0000256" key="5">
    <source>
        <dbReference type="ARBA" id="ARBA00022833"/>
    </source>
</evidence>
<dbReference type="PROSITE" id="PS50145">
    <property type="entry name" value="ZF_TRAF"/>
    <property type="match status" value="1"/>
</dbReference>
<dbReference type="InterPro" id="IPR018957">
    <property type="entry name" value="Znf_C3HC4_RING-type"/>
</dbReference>
<dbReference type="PANTHER" id="PTHR46260">
    <property type="entry name" value="RING-TYPE DOMAIN-CONTAINING PROTEIN"/>
    <property type="match status" value="1"/>
</dbReference>
<proteinExistence type="predicted"/>
<dbReference type="SUPFAM" id="SSF57850">
    <property type="entry name" value="RING/U-box"/>
    <property type="match status" value="1"/>
</dbReference>
<dbReference type="Gene3D" id="2.120.10.80">
    <property type="entry name" value="Kelch-type beta propeller"/>
    <property type="match status" value="2"/>
</dbReference>
<keyword evidence="2" id="KW-0479">Metal-binding</keyword>
<dbReference type="AlphaFoldDB" id="A0A7D9JBV0"/>
<dbReference type="GO" id="GO:0016874">
    <property type="term" value="F:ligase activity"/>
    <property type="evidence" value="ECO:0007669"/>
    <property type="project" value="UniProtKB-KW"/>
</dbReference>
<evidence type="ECO:0000256" key="1">
    <source>
        <dbReference type="ARBA" id="ARBA00022441"/>
    </source>
</evidence>
<reference evidence="6" key="1">
    <citation type="submission" date="2020-04" db="EMBL/GenBank/DDBJ databases">
        <authorList>
            <person name="Alioto T."/>
            <person name="Alioto T."/>
            <person name="Gomez Garrido J."/>
        </authorList>
    </citation>
    <scope>NUCLEOTIDE SEQUENCE</scope>
    <source>
        <strain evidence="6">A484AB</strain>
    </source>
</reference>
<dbReference type="SUPFAM" id="SSF49599">
    <property type="entry name" value="TRAF domain-like"/>
    <property type="match status" value="1"/>
</dbReference>